<dbReference type="Proteomes" id="UP001281147">
    <property type="component" value="Unassembled WGS sequence"/>
</dbReference>
<keyword evidence="2" id="KW-1185">Reference proteome</keyword>
<gene>
    <name evidence="1" type="ORF">LTR37_014837</name>
</gene>
<protein>
    <submittedName>
        <fullName evidence="1">Uncharacterized protein</fullName>
    </submittedName>
</protein>
<comment type="caution">
    <text evidence="1">The sequence shown here is derived from an EMBL/GenBank/DDBJ whole genome shotgun (WGS) entry which is preliminary data.</text>
</comment>
<accession>A0ACC3MTU4</accession>
<reference evidence="1" key="1">
    <citation type="submission" date="2023-07" db="EMBL/GenBank/DDBJ databases">
        <title>Black Yeasts Isolated from many extreme environments.</title>
        <authorList>
            <person name="Coleine C."/>
            <person name="Stajich J.E."/>
            <person name="Selbmann L."/>
        </authorList>
    </citation>
    <scope>NUCLEOTIDE SEQUENCE</scope>
    <source>
        <strain evidence="1">CCFEE 5714</strain>
    </source>
</reference>
<evidence type="ECO:0000313" key="2">
    <source>
        <dbReference type="Proteomes" id="UP001281147"/>
    </source>
</evidence>
<organism evidence="1 2">
    <name type="scientific">Vermiconidia calcicola</name>
    <dbReference type="NCBI Taxonomy" id="1690605"/>
    <lineage>
        <taxon>Eukaryota</taxon>
        <taxon>Fungi</taxon>
        <taxon>Dikarya</taxon>
        <taxon>Ascomycota</taxon>
        <taxon>Pezizomycotina</taxon>
        <taxon>Dothideomycetes</taxon>
        <taxon>Dothideomycetidae</taxon>
        <taxon>Mycosphaerellales</taxon>
        <taxon>Extremaceae</taxon>
        <taxon>Vermiconidia</taxon>
    </lineage>
</organism>
<dbReference type="EMBL" id="JAUTXU010000160">
    <property type="protein sequence ID" value="KAK3702475.1"/>
    <property type="molecule type" value="Genomic_DNA"/>
</dbReference>
<sequence>MAKRKRTEQTSTSRKRVKAAGSPHPHGDYDPESEYKIKSIIGENKTHYHISWEDDEITGEQYENTWEPKKFANQLAIDDWKEQKAGRSQFLRVFDAYRMASGSHTEKAPLTSQSPTPKKPATPTRKKGRPRKVIESSSPVIAEQPNAYRIQRVEQPADDSLEIGESQNTNPRSQAEPVALNPDPDSPLFVPADSREVSGLPEEPSLPDPSSVGVHIPQPPSSFLAGEYEVVNSSAGTPISSALPARKSPEPSQYVPDPNDTSAVTEGTTEIPLAPTTPSQQTRSVPVNLGRSSTKIFPDSQRILGSSNYVPSATVTTSSSAPEARQRTSPNPEQSTEHEDQRLKRLGGEELQRLQADNQVSDPQSEAGSQAQSEQATAAGASDTQQQPEGSRPASSSAEAAPVEPINDGEELREEPNHEPNQESQEQTNSPGHPIERPREEVESPLPQSGPEVNARSSLHEEPQQSPDRSATGAAPVNPASKSAHPENPVQSDHSQHPSASAESSAKSLALQPTSAQADWRPFDREEEPPNTNVAGVSRVDAHSPHDIHDLGLPKQPERSSSPGPELTTNVQPTEARSPPTPIQASSEPDPRAGAPPPPPLTNHVDLTSTSQNHSSLDSPFTVTPPPRRTVDLTLREAGRQPPGSSAWLPSSFPFQTQLSRPLSAGTDGRGAPQSRPETRSHTQLPQLSTTTPRASSVPVGVSSPLSPLIGPPSHSIALGLSGSNIPPLPYFSSPSQPHNLRRAMDGTQATPKSGGTLSAKIQAMRERRRAEFRSSAPTSTPSVEVPDKAQPQPSVATPVAQVMTSAIQSHLASPMLLPQDGARSPSAVPADEPLPVITQEDMNSVARYETLLPQSQDADTSDRQRIGSVTTAITPSKQFGQDEDPETASLYTIPTSLAGHQRDQYASMVYYYKDMIPRFLAAASPDIALVDEAKHFVERVRRVAMHPDLDNDETLTQYDVEPKEQASWDVSCSAKFRFLKELFECLRGSNVRVVVASSPGRIVDMLENFFRGIGVQYDRPTDISTSSIYPRSFQVTLLATDIEERFSGNADLIIAMDNLVRHDTGAVRDFRNHNNQRWAPMITLVVPKTIEHVERTISPTLPDLARARAIVNGVYQLKSDAGKLEEGQLAPKEAAIALGQYLTCADNEAEWPLVSLGQLHDLESQTESDIEQTIGNVSGVETIHGEKRSREPDDMIVDTSSISKRARIEPSTSAAQAADFTHISDSVDRTTQSNTAGAEVESSSPTLSSIEKRLQELLVETQDRLEEHIRDLSDLQYRHEEQRTKLVEITNERNAAIATAQQAVARLTEQSNNTSALRARRTELELEMVEANKKLLDHTVPERAQFDALRLEKDQALADKEKLMLKLEQANKDLEYVRGLYQNSSNSAQQLASQNSAMENQLAVAQNRATGEQAKLRQMGYDAFTTNLRDKNKKMKTMLKDREAAIKFRDEEIGKLKEASRGRMGTRGTSVPRSPRIGSPMKMMDGRAGSRQTSPVAVEIKPRDSLLHPLRNA</sequence>
<evidence type="ECO:0000313" key="1">
    <source>
        <dbReference type="EMBL" id="KAK3702475.1"/>
    </source>
</evidence>
<name>A0ACC3MTU4_9PEZI</name>
<proteinExistence type="predicted"/>